<evidence type="ECO:0000313" key="2">
    <source>
        <dbReference type="Proteomes" id="UP000289738"/>
    </source>
</evidence>
<reference evidence="1 2" key="1">
    <citation type="submission" date="2019-01" db="EMBL/GenBank/DDBJ databases">
        <title>Sequencing of cultivated peanut Arachis hypogaea provides insights into genome evolution and oil improvement.</title>
        <authorList>
            <person name="Chen X."/>
        </authorList>
    </citation>
    <scope>NUCLEOTIDE SEQUENCE [LARGE SCALE GENOMIC DNA]</scope>
    <source>
        <strain evidence="2">cv. Fuhuasheng</strain>
        <tissue evidence="1">Leaves</tissue>
    </source>
</reference>
<dbReference type="AlphaFoldDB" id="A0A444YEH5"/>
<accession>A0A444YEH5</accession>
<sequence length="148" mass="16962">MASTSNVAGSWNNPRSFGSIMRRMKRNREALLEDVMPCDDRTRHSVDDEEWKMKMAWKFGKLEAKIRLVNLLRVIRCFQGWLTLVKIDFGWGFWDRGSKVGLTFTTISSSGWCCSSLFGSSSLWTVHSAYIDSSPVYNHHVETHPIGN</sequence>
<dbReference type="EMBL" id="SDMP01000017">
    <property type="protein sequence ID" value="RYR00301.1"/>
    <property type="molecule type" value="Genomic_DNA"/>
</dbReference>
<organism evidence="1 2">
    <name type="scientific">Arachis hypogaea</name>
    <name type="common">Peanut</name>
    <dbReference type="NCBI Taxonomy" id="3818"/>
    <lineage>
        <taxon>Eukaryota</taxon>
        <taxon>Viridiplantae</taxon>
        <taxon>Streptophyta</taxon>
        <taxon>Embryophyta</taxon>
        <taxon>Tracheophyta</taxon>
        <taxon>Spermatophyta</taxon>
        <taxon>Magnoliopsida</taxon>
        <taxon>eudicotyledons</taxon>
        <taxon>Gunneridae</taxon>
        <taxon>Pentapetalae</taxon>
        <taxon>rosids</taxon>
        <taxon>fabids</taxon>
        <taxon>Fabales</taxon>
        <taxon>Fabaceae</taxon>
        <taxon>Papilionoideae</taxon>
        <taxon>50 kb inversion clade</taxon>
        <taxon>dalbergioids sensu lato</taxon>
        <taxon>Dalbergieae</taxon>
        <taxon>Pterocarpus clade</taxon>
        <taxon>Arachis</taxon>
    </lineage>
</organism>
<dbReference type="Proteomes" id="UP000289738">
    <property type="component" value="Chromosome B07"/>
</dbReference>
<comment type="caution">
    <text evidence="1">The sequence shown here is derived from an EMBL/GenBank/DDBJ whole genome shotgun (WGS) entry which is preliminary data.</text>
</comment>
<keyword evidence="2" id="KW-1185">Reference proteome</keyword>
<gene>
    <name evidence="1" type="ORF">Ahy_B07g088425</name>
</gene>
<proteinExistence type="predicted"/>
<evidence type="ECO:0000313" key="1">
    <source>
        <dbReference type="EMBL" id="RYR00301.1"/>
    </source>
</evidence>
<protein>
    <submittedName>
        <fullName evidence="1">Uncharacterized protein</fullName>
    </submittedName>
</protein>
<name>A0A444YEH5_ARAHY</name>